<name>A0ACD4RGW3_9BACI</name>
<dbReference type="EMBL" id="CP126116">
    <property type="protein sequence ID" value="WHZ59410.1"/>
    <property type="molecule type" value="Genomic_DNA"/>
</dbReference>
<reference evidence="2" key="1">
    <citation type="journal article" date="2025" name="Aquaculture">
        <title>Assessment of the bioflocculant production and safety properties of Metabacillus hrfriensis sp. nov. based on phenotypic and whole-genome sequencing analysis.</title>
        <authorList>
            <person name="Zhang R."/>
            <person name="Zhao Z."/>
            <person name="Luo L."/>
            <person name="Wang S."/>
            <person name="Guo K."/>
            <person name="Xu W."/>
        </authorList>
    </citation>
    <scope>NUCLEOTIDE SEQUENCE [LARGE SCALE GENOMIC DNA]</scope>
    <source>
        <strain evidence="2">CT-WN-B3</strain>
    </source>
</reference>
<sequence>MKLAGIVLAGGQSRRFGSDKALEPYKNSTFLELALNNLKAVTDVVAVIGRTDYSAENVQFIRDHAKYRGMGPLAGLYTAMKEVQAEWYLVLACDMPLIDQDILSALLSGINEKQPAVIPVIDGKYHPLCALYHCTVLPEIERLLDLRELKMMTLMDQLNPVYLNESNFKNSGRFANMNRREDLMILGEQSHKKSNPGMG</sequence>
<evidence type="ECO:0000313" key="2">
    <source>
        <dbReference type="Proteomes" id="UP001226091"/>
    </source>
</evidence>
<accession>A0ACD4RGW3</accession>
<organism evidence="1 2">
    <name type="scientific">Metabacillus hrfriensis</name>
    <dbReference type="NCBI Taxonomy" id="3048891"/>
    <lineage>
        <taxon>Bacteria</taxon>
        <taxon>Bacillati</taxon>
        <taxon>Bacillota</taxon>
        <taxon>Bacilli</taxon>
        <taxon>Bacillales</taxon>
        <taxon>Bacillaceae</taxon>
        <taxon>Metabacillus</taxon>
    </lineage>
</organism>
<evidence type="ECO:0000313" key="1">
    <source>
        <dbReference type="EMBL" id="WHZ59410.1"/>
    </source>
</evidence>
<keyword evidence="1" id="KW-0548">Nucleotidyltransferase</keyword>
<keyword evidence="1" id="KW-0808">Transferase</keyword>
<gene>
    <name evidence="1" type="ORF">QLQ22_08830</name>
</gene>
<keyword evidence="2" id="KW-1185">Reference proteome</keyword>
<protein>
    <submittedName>
        <fullName evidence="1">Molybdenum cofactor guanylyltransferase</fullName>
        <ecNumber evidence="1">2.7.7.77</ecNumber>
    </submittedName>
</protein>
<proteinExistence type="predicted"/>
<dbReference type="EC" id="2.7.7.77" evidence="1"/>
<dbReference type="Proteomes" id="UP001226091">
    <property type="component" value="Chromosome"/>
</dbReference>